<dbReference type="eggNOG" id="arCOG02921">
    <property type="taxonomic scope" value="Archaea"/>
</dbReference>
<dbReference type="Proteomes" id="UP000011566">
    <property type="component" value="Unassembled WGS sequence"/>
</dbReference>
<dbReference type="SUPFAM" id="SSF50952">
    <property type="entry name" value="Soluble quinoprotein glucose dehydrogenase"/>
    <property type="match status" value="1"/>
</dbReference>
<feature type="compositionally biased region" description="Polar residues" evidence="3">
    <location>
        <begin position="446"/>
        <end position="459"/>
    </location>
</feature>
<dbReference type="AlphaFoldDB" id="M0M5K8"/>
<dbReference type="OrthoDB" id="6744at2157"/>
<dbReference type="InterPro" id="IPR011041">
    <property type="entry name" value="Quinoprot_gluc/sorb_DH_b-prop"/>
</dbReference>
<dbReference type="PANTHER" id="PTHR19328:SF75">
    <property type="entry name" value="ALDOSE SUGAR DEHYDROGENASE YLII"/>
    <property type="match status" value="1"/>
</dbReference>
<evidence type="ECO:0000256" key="2">
    <source>
        <dbReference type="ARBA" id="ARBA00023008"/>
    </source>
</evidence>
<keyword evidence="2" id="KW-0186">Copper</keyword>
<evidence type="ECO:0000256" key="1">
    <source>
        <dbReference type="ARBA" id="ARBA00022723"/>
    </source>
</evidence>
<dbReference type="PATRIC" id="fig|1132509.6.peg.742"/>
<feature type="domain" description="Blue (type 1) copper" evidence="4">
    <location>
        <begin position="70"/>
        <end position="142"/>
    </location>
</feature>
<dbReference type="PROSITE" id="PS51318">
    <property type="entry name" value="TAT"/>
    <property type="match status" value="1"/>
</dbReference>
<dbReference type="PANTHER" id="PTHR19328">
    <property type="entry name" value="HEDGEHOG-INTERACTING PROTEIN"/>
    <property type="match status" value="1"/>
</dbReference>
<keyword evidence="1" id="KW-0479">Metal-binding</keyword>
<feature type="region of interest" description="Disordered" evidence="3">
    <location>
        <begin position="48"/>
        <end position="70"/>
    </location>
</feature>
<feature type="compositionally biased region" description="Low complexity" evidence="3">
    <location>
        <begin position="643"/>
        <end position="677"/>
    </location>
</feature>
<evidence type="ECO:0000313" key="6">
    <source>
        <dbReference type="EMBL" id="EMA40986.1"/>
    </source>
</evidence>
<organism evidence="6 7">
    <name type="scientific">Halococcus hamelinensis 100A6</name>
    <dbReference type="NCBI Taxonomy" id="1132509"/>
    <lineage>
        <taxon>Archaea</taxon>
        <taxon>Methanobacteriati</taxon>
        <taxon>Methanobacteriota</taxon>
        <taxon>Stenosarchaea group</taxon>
        <taxon>Halobacteria</taxon>
        <taxon>Halobacteriales</taxon>
        <taxon>Halococcaceae</taxon>
        <taxon>Halococcus</taxon>
    </lineage>
</organism>
<evidence type="ECO:0000259" key="4">
    <source>
        <dbReference type="Pfam" id="PF00127"/>
    </source>
</evidence>
<accession>M0M5K8</accession>
<dbReference type="Pfam" id="PF07995">
    <property type="entry name" value="GSDH"/>
    <property type="match status" value="1"/>
</dbReference>
<proteinExistence type="predicted"/>
<dbReference type="GO" id="GO:0005507">
    <property type="term" value="F:copper ion binding"/>
    <property type="evidence" value="ECO:0007669"/>
    <property type="project" value="InterPro"/>
</dbReference>
<evidence type="ECO:0000259" key="5">
    <source>
        <dbReference type="Pfam" id="PF07995"/>
    </source>
</evidence>
<dbReference type="Gene3D" id="2.120.10.30">
    <property type="entry name" value="TolB, C-terminal domain"/>
    <property type="match status" value="1"/>
</dbReference>
<dbReference type="eggNOG" id="arCOG02796">
    <property type="taxonomic scope" value="Archaea"/>
</dbReference>
<dbReference type="NCBIfam" id="TIGR01409">
    <property type="entry name" value="TAT_signal_seq"/>
    <property type="match status" value="1"/>
</dbReference>
<reference evidence="6" key="1">
    <citation type="journal article" date="2014" name="PLoS Genet.">
        <title>Phylogenetically driven sequencing of extremely halophilic archaea reveals strategies for static and dynamic osmo-response.</title>
        <authorList>
            <person name="Becker E.A."/>
            <person name="Seitzer P.M."/>
            <person name="Tritt A."/>
            <person name="Larsen D."/>
            <person name="Krusor M."/>
            <person name="Yao A.I."/>
            <person name="Wu D."/>
            <person name="Madern D."/>
            <person name="Eisen J.A."/>
            <person name="Darling A.E."/>
            <person name="Facciotti M.T."/>
        </authorList>
    </citation>
    <scope>NUCLEOTIDE SEQUENCE [LARGE SCALE GENOMIC DNA]</scope>
    <source>
        <strain evidence="6">100A6</strain>
    </source>
</reference>
<name>M0M5K8_9EURY</name>
<gene>
    <name evidence="6" type="ORF">C447_03144</name>
</gene>
<sequence length="707" mass="74368">MDTSTTRPDGGVSRRRFLRTTAVAGGVVGLGGTAGVRAQTQQPETIELGGDTAGWVGRSPDSIEGDTNPTIELDAGTKYRITWENVDGKPHNIVISNRSGGTMKRTEVITERGATQSVTFTATPKTGSYVCEVHPTSMRGEFDLGEDAATSSEGSVSNEELYFPKGPSVRLETVVTEGPDSPLDFVVPPNSSDTYYIVDRSGGVYRYTERQGLQSEPFIDVSDRLAEIIGEMGLVGMAFHPDYQQNRKFYLRYSAPSREGTPEDYNHTEVLAEFTANDDGTSADPDSERTVMEIPHPQEIHNSGSMAFGPDDGYLYLGMGDGGGGSDNNLGHVEDWYEPLEGGNGQDVTENLLGSILRIDVDSRDGEKAYGIPEDNPLVGRDGLGEHYAWGLRNPWRIGFSNGDLYAGDVGQNSYEEINLIEKGNNYGWNIREGRHCFDPRAQEPSEVSTDGTCPTKTPDNVRGGEPLVDPIIEYPHAYRGRGVGASVIGGYVYTNDRVPALTDTYVFGDFRKNIDIEEPSGSLFAATKGRNGEWSTEEVTVANGDEGRIGNFVLAIGRDNDGELYALTTTDHDPGEGTGTVSRIVRDPSNAGTTGNATAGNETAGNATAGNATAGNATVGTDAAANGTANATADANATAGTAANDSTGAGSATGSAASGSNGSDGSNGSSDGASTTQGSGPGFGALAAVSGLVLGAARFLRRNDED</sequence>
<dbReference type="InterPro" id="IPR012938">
    <property type="entry name" value="Glc/Sorbosone_DH"/>
</dbReference>
<feature type="domain" description="Glucose/Sorbosone dehydrogenase" evidence="5">
    <location>
        <begin position="194"/>
        <end position="434"/>
    </location>
</feature>
<comment type="caution">
    <text evidence="6">The sequence shown here is derived from an EMBL/GenBank/DDBJ whole genome shotgun (WGS) entry which is preliminary data.</text>
</comment>
<evidence type="ECO:0000313" key="7">
    <source>
        <dbReference type="Proteomes" id="UP000011566"/>
    </source>
</evidence>
<dbReference type="EMBL" id="AOMB01000008">
    <property type="protein sequence ID" value="EMA40986.1"/>
    <property type="molecule type" value="Genomic_DNA"/>
</dbReference>
<evidence type="ECO:0000256" key="3">
    <source>
        <dbReference type="SAM" id="MobiDB-lite"/>
    </source>
</evidence>
<dbReference type="InterPro" id="IPR008972">
    <property type="entry name" value="Cupredoxin"/>
</dbReference>
<keyword evidence="7" id="KW-1185">Reference proteome</keyword>
<dbReference type="Gene3D" id="2.60.40.420">
    <property type="entry name" value="Cupredoxins - blue copper proteins"/>
    <property type="match status" value="1"/>
</dbReference>
<dbReference type="RefSeq" id="WP_007690795.1">
    <property type="nucleotide sequence ID" value="NZ_AJRK01000063.1"/>
</dbReference>
<feature type="region of interest" description="Disordered" evidence="3">
    <location>
        <begin position="570"/>
        <end position="609"/>
    </location>
</feature>
<protein>
    <submittedName>
        <fullName evidence="6">Blue copper domain protein</fullName>
    </submittedName>
</protein>
<feature type="region of interest" description="Disordered" evidence="3">
    <location>
        <begin position="442"/>
        <end position="467"/>
    </location>
</feature>
<dbReference type="InterPro" id="IPR019546">
    <property type="entry name" value="TAT_signal_bac_arc"/>
</dbReference>
<dbReference type="SUPFAM" id="SSF49503">
    <property type="entry name" value="Cupredoxins"/>
    <property type="match status" value="1"/>
</dbReference>
<feature type="region of interest" description="Disordered" evidence="3">
    <location>
        <begin position="643"/>
        <end position="686"/>
    </location>
</feature>
<dbReference type="InterPro" id="IPR011042">
    <property type="entry name" value="6-blade_b-propeller_TolB-like"/>
</dbReference>
<dbReference type="Pfam" id="PF00127">
    <property type="entry name" value="Copper-bind"/>
    <property type="match status" value="1"/>
</dbReference>
<dbReference type="InterPro" id="IPR006311">
    <property type="entry name" value="TAT_signal"/>
</dbReference>
<dbReference type="InterPro" id="IPR000923">
    <property type="entry name" value="BlueCu_1"/>
</dbReference>
<feature type="compositionally biased region" description="Low complexity" evidence="3">
    <location>
        <begin position="590"/>
        <end position="609"/>
    </location>
</feature>
<dbReference type="GO" id="GO:0009055">
    <property type="term" value="F:electron transfer activity"/>
    <property type="evidence" value="ECO:0007669"/>
    <property type="project" value="InterPro"/>
</dbReference>